<proteinExistence type="predicted"/>
<sequence>MIKLLQKSGLIIVLSLPFMAYANTAASPTAHEEAAVDFCSFATEGVMRIAAARQVGIDQAKLVGELNQSMGAMRSQMAAATADTLDQYWKDATERLYQEPIYGSEPDKQAFVMAVGESSFNHCLEQTLAAPTS</sequence>
<feature type="signal peptide" evidence="1">
    <location>
        <begin position="1"/>
        <end position="22"/>
    </location>
</feature>
<evidence type="ECO:0000313" key="2">
    <source>
        <dbReference type="EMBL" id="OOS25398.1"/>
    </source>
</evidence>
<gene>
    <name evidence="2" type="ORF">B0681_05130</name>
</gene>
<protein>
    <recommendedName>
        <fullName evidence="4">Lysozyme inhibitor LprI N-terminal domain-containing protein</fullName>
    </recommendedName>
</protein>
<dbReference type="STRING" id="573983.B0681_05130"/>
<name>A0A1T0CSN7_9GAMM</name>
<evidence type="ECO:0000256" key="1">
    <source>
        <dbReference type="SAM" id="SignalP"/>
    </source>
</evidence>
<dbReference type="Proteomes" id="UP000190683">
    <property type="component" value="Unassembled WGS sequence"/>
</dbReference>
<accession>A0A1T0CSN7</accession>
<dbReference type="AlphaFoldDB" id="A0A1T0CSN7"/>
<evidence type="ECO:0008006" key="4">
    <source>
        <dbReference type="Google" id="ProtNLM"/>
    </source>
</evidence>
<feature type="chain" id="PRO_5012820419" description="Lysozyme inhibitor LprI N-terminal domain-containing protein" evidence="1">
    <location>
        <begin position="23"/>
        <end position="133"/>
    </location>
</feature>
<evidence type="ECO:0000313" key="3">
    <source>
        <dbReference type="Proteomes" id="UP000190683"/>
    </source>
</evidence>
<dbReference type="EMBL" id="MUYV01000005">
    <property type="protein sequence ID" value="OOS25398.1"/>
    <property type="molecule type" value="Genomic_DNA"/>
</dbReference>
<keyword evidence="3" id="KW-1185">Reference proteome</keyword>
<reference evidence="2 3" key="1">
    <citation type="submission" date="2017-02" db="EMBL/GenBank/DDBJ databases">
        <title>Draft genome sequence of Moraxella porci CCUG 54912T type strain.</title>
        <authorList>
            <person name="Salva-Serra F."/>
            <person name="Engstrom-Jakobsson H."/>
            <person name="Thorell K."/>
            <person name="Jaen-Luchoro D."/>
            <person name="Gonzales-Siles L."/>
            <person name="Karlsson R."/>
            <person name="Yazdan S."/>
            <person name="Boulund F."/>
            <person name="Johnning A."/>
            <person name="Engstrand L."/>
            <person name="Kristiansson E."/>
            <person name="Moore E."/>
        </authorList>
    </citation>
    <scope>NUCLEOTIDE SEQUENCE [LARGE SCALE GENOMIC DNA]</scope>
    <source>
        <strain evidence="2 3">CCUG 54912</strain>
    </source>
</reference>
<organism evidence="2 3">
    <name type="scientific">Moraxella porci DSM 25326</name>
    <dbReference type="NCBI Taxonomy" id="573983"/>
    <lineage>
        <taxon>Bacteria</taxon>
        <taxon>Pseudomonadati</taxon>
        <taxon>Pseudomonadota</taxon>
        <taxon>Gammaproteobacteria</taxon>
        <taxon>Moraxellales</taxon>
        <taxon>Moraxellaceae</taxon>
        <taxon>Moraxella</taxon>
    </lineage>
</organism>
<dbReference type="RefSeq" id="WP_078317671.1">
    <property type="nucleotide sequence ID" value="NZ_MUYV01000005.1"/>
</dbReference>
<comment type="caution">
    <text evidence="2">The sequence shown here is derived from an EMBL/GenBank/DDBJ whole genome shotgun (WGS) entry which is preliminary data.</text>
</comment>
<keyword evidence="1" id="KW-0732">Signal</keyword>